<dbReference type="Proteomes" id="UP000321301">
    <property type="component" value="Unassembled WGS sequence"/>
</dbReference>
<dbReference type="RefSeq" id="WP_081652345.1">
    <property type="nucleotide sequence ID" value="NZ_BJYV01000001.1"/>
</dbReference>
<evidence type="ECO:0000256" key="3">
    <source>
        <dbReference type="SAM" id="SignalP"/>
    </source>
</evidence>
<dbReference type="PROSITE" id="PS50222">
    <property type="entry name" value="EF_HAND_2"/>
    <property type="match status" value="1"/>
</dbReference>
<evidence type="ECO:0000256" key="1">
    <source>
        <dbReference type="ARBA" id="ARBA00022801"/>
    </source>
</evidence>
<feature type="region of interest" description="Disordered" evidence="2">
    <location>
        <begin position="683"/>
        <end position="757"/>
    </location>
</feature>
<accession>A0A512C6V9</accession>
<keyword evidence="1" id="KW-0378">Hydrolase</keyword>
<dbReference type="SUPFAM" id="SSF56281">
    <property type="entry name" value="Metallo-hydrolase/oxidoreductase"/>
    <property type="match status" value="1"/>
</dbReference>
<dbReference type="Gene3D" id="1.10.238.10">
    <property type="entry name" value="EF-hand"/>
    <property type="match status" value="1"/>
</dbReference>
<keyword evidence="6" id="KW-1185">Reference proteome</keyword>
<feature type="compositionally biased region" description="Polar residues" evidence="2">
    <location>
        <begin position="694"/>
        <end position="713"/>
    </location>
</feature>
<dbReference type="EMBL" id="BJYV01000001">
    <property type="protein sequence ID" value="GEO19939.1"/>
    <property type="molecule type" value="Genomic_DNA"/>
</dbReference>
<name>A0A512C6V9_9BACT</name>
<reference evidence="5 6" key="1">
    <citation type="submission" date="2019-07" db="EMBL/GenBank/DDBJ databases">
        <title>Whole genome shotgun sequence of Cyclobacterium qasimii NBRC 106168.</title>
        <authorList>
            <person name="Hosoyama A."/>
            <person name="Uohara A."/>
            <person name="Ohji S."/>
            <person name="Ichikawa N."/>
        </authorList>
    </citation>
    <scope>NUCLEOTIDE SEQUENCE [LARGE SCALE GENOMIC DNA]</scope>
    <source>
        <strain evidence="5 6">NBRC 106168</strain>
    </source>
</reference>
<dbReference type="Pfam" id="PF23023">
    <property type="entry name" value="Anti-Pycsar_Apyc1"/>
    <property type="match status" value="1"/>
</dbReference>
<dbReference type="InterPro" id="IPR036866">
    <property type="entry name" value="RibonucZ/Hydroxyglut_hydro"/>
</dbReference>
<dbReference type="InterPro" id="IPR002048">
    <property type="entry name" value="EF_hand_dom"/>
</dbReference>
<proteinExistence type="predicted"/>
<gene>
    <name evidence="5" type="ORF">CQA01_04730</name>
</gene>
<dbReference type="InterPro" id="IPR001279">
    <property type="entry name" value="Metallo-B-lactamas"/>
</dbReference>
<feature type="signal peptide" evidence="3">
    <location>
        <begin position="1"/>
        <end position="18"/>
    </location>
</feature>
<dbReference type="AlphaFoldDB" id="A0A512C6V9"/>
<evidence type="ECO:0000259" key="4">
    <source>
        <dbReference type="PROSITE" id="PS50222"/>
    </source>
</evidence>
<feature type="region of interest" description="Disordered" evidence="2">
    <location>
        <begin position="642"/>
        <end position="662"/>
    </location>
</feature>
<dbReference type="Gene3D" id="3.60.15.10">
    <property type="entry name" value="Ribonuclease Z/Hydroxyacylglutathione hydrolase-like"/>
    <property type="match status" value="1"/>
</dbReference>
<evidence type="ECO:0000313" key="5">
    <source>
        <dbReference type="EMBL" id="GEO19939.1"/>
    </source>
</evidence>
<dbReference type="GO" id="GO:0005509">
    <property type="term" value="F:calcium ion binding"/>
    <property type="evidence" value="ECO:0007669"/>
    <property type="project" value="InterPro"/>
</dbReference>
<dbReference type="InterPro" id="IPR011460">
    <property type="entry name" value="Lcl_C"/>
</dbReference>
<evidence type="ECO:0000313" key="6">
    <source>
        <dbReference type="Proteomes" id="UP000321301"/>
    </source>
</evidence>
<dbReference type="CDD" id="cd07719">
    <property type="entry name" value="arylsulfatase_AtsA-like_MBL-fold"/>
    <property type="match status" value="1"/>
</dbReference>
<feature type="domain" description="EF-hand" evidence="4">
    <location>
        <begin position="739"/>
        <end position="769"/>
    </location>
</feature>
<dbReference type="Pfam" id="PF07603">
    <property type="entry name" value="Lcl_C"/>
    <property type="match status" value="2"/>
</dbReference>
<keyword evidence="3" id="KW-0732">Signal</keyword>
<feature type="compositionally biased region" description="Basic and acidic residues" evidence="2">
    <location>
        <begin position="729"/>
        <end position="755"/>
    </location>
</feature>
<evidence type="ECO:0000256" key="2">
    <source>
        <dbReference type="SAM" id="MobiDB-lite"/>
    </source>
</evidence>
<organism evidence="5 6">
    <name type="scientific">Cyclobacterium qasimii</name>
    <dbReference type="NCBI Taxonomy" id="1350429"/>
    <lineage>
        <taxon>Bacteria</taxon>
        <taxon>Pseudomonadati</taxon>
        <taxon>Bacteroidota</taxon>
        <taxon>Cytophagia</taxon>
        <taxon>Cytophagales</taxon>
        <taxon>Cyclobacteriaceae</taxon>
        <taxon>Cyclobacterium</taxon>
    </lineage>
</organism>
<protein>
    <recommendedName>
        <fullName evidence="4">EF-hand domain-containing protein</fullName>
    </recommendedName>
</protein>
<dbReference type="InterPro" id="IPR011992">
    <property type="entry name" value="EF-hand-dom_pair"/>
</dbReference>
<comment type="caution">
    <text evidence="5">The sequence shown here is derived from an EMBL/GenBank/DDBJ whole genome shotgun (WGS) entry which is preliminary data.</text>
</comment>
<sequence length="769" mass="85581">MIKYLVLIITCLGSQLFAQENNKHLSATIIGSGSPKFNTERSGPSVLIAYKNTQILVDMGNGTQANLNKNNTKIKAIDGFLFTHHHLDHNEEFTPIFIQSLLGGNSIIVAGPKPTATMVDNILSIYEEDIAYRLSKSGRSISDVKTNFTAKDLTGNTPFYIGDIKITYTAVNHAIATFAYRFDAGKESIVISGDLTYSESLPILANNADYLIMDAGGAIELGEQRNAAKSNNNRKSTKSREKAHVNLAESSQMAKEANVKNLVLSHFNFTYVDQEATTVEIRKNYSGTIIYGEDLMSLPLKQNSTTSKHSSLKDNYPIVDTNVQGFYSDTEEISRPSAGDSFYGQDDNYTGNQPLYTDNGDGTISDNVTGLMWEQDMGTKLTLEEATQKAKNAKLGSYSDWRVPTIKELYSLIQFTGKVKGATAIEMFIDTDYFNQPLGGSKIGEREIDAQTWSSTVYVGKTMRTDATIFGVNFVDGRIKGYPKYNPKTGADNKMYFRLVRGNTDYGKNNFIDNGDGTVSDYATGLMWQKTDDGMGKDWEEALRYAENIELGSHSDWRLPNAKELQSIVDYTRSPQTTHSAAINPVFEATQIKDPDGNPGQYPFYWTSTTHLDGQNPSAHAVYVAFGEAQGQMNGRLMDVHGAGAQRSDPKSGNKQDYPQYFGPQGDVRYVYNYVRSVRDINHTENTETIPEESVQTTEHAPQNRQRDNSQGLKTAAPSFKKMLTNMDVNKDGKIAKSEAKGKLKENFDQRDKNNDGYITEEELIRRNR</sequence>
<feature type="chain" id="PRO_5022092234" description="EF-hand domain-containing protein" evidence="3">
    <location>
        <begin position="19"/>
        <end position="769"/>
    </location>
</feature>
<dbReference type="PANTHER" id="PTHR46018:SF2">
    <property type="entry name" value="ZINC PHOSPHODIESTERASE ELAC PROTEIN 1"/>
    <property type="match status" value="1"/>
</dbReference>
<dbReference type="GO" id="GO:0042781">
    <property type="term" value="F:3'-tRNA processing endoribonuclease activity"/>
    <property type="evidence" value="ECO:0007669"/>
    <property type="project" value="TreeGrafter"/>
</dbReference>
<dbReference type="SUPFAM" id="SSF47473">
    <property type="entry name" value="EF-hand"/>
    <property type="match status" value="1"/>
</dbReference>
<dbReference type="InterPro" id="IPR044094">
    <property type="entry name" value="AtsA-like_MBL-fold"/>
</dbReference>
<dbReference type="SMART" id="SM00849">
    <property type="entry name" value="Lactamase_B"/>
    <property type="match status" value="1"/>
</dbReference>
<dbReference type="InterPro" id="IPR018247">
    <property type="entry name" value="EF_Hand_1_Ca_BS"/>
</dbReference>
<dbReference type="PROSITE" id="PS00018">
    <property type="entry name" value="EF_HAND_1"/>
    <property type="match status" value="1"/>
</dbReference>
<dbReference type="PANTHER" id="PTHR46018">
    <property type="entry name" value="ZINC PHOSPHODIESTERASE ELAC PROTEIN 1"/>
    <property type="match status" value="1"/>
</dbReference>